<evidence type="ECO:0000313" key="3">
    <source>
        <dbReference type="Proteomes" id="UP000659496"/>
    </source>
</evidence>
<reference evidence="2 3" key="1">
    <citation type="submission" date="2020-08" db="EMBL/GenBank/DDBJ databases">
        <title>A Genomic Blueprint of the Chicken Gut Microbiome.</title>
        <authorList>
            <person name="Gilroy R."/>
            <person name="Ravi A."/>
            <person name="Getino M."/>
            <person name="Pursley I."/>
            <person name="Horton D.L."/>
            <person name="Alikhan N.-F."/>
            <person name="Baker D."/>
            <person name="Gharbi K."/>
            <person name="Hall N."/>
            <person name="Watson M."/>
            <person name="Adriaenssens E.M."/>
            <person name="Foster-Nyarko E."/>
            <person name="Jarju S."/>
            <person name="Secka A."/>
            <person name="Antonio M."/>
            <person name="Oren A."/>
            <person name="Chaudhuri R."/>
            <person name="La Ragione R.M."/>
            <person name="Hildebrand F."/>
            <person name="Pallen M.J."/>
        </authorList>
    </citation>
    <scope>NUCLEOTIDE SEQUENCE [LARGE SCALE GENOMIC DNA]</scope>
    <source>
        <strain evidence="2 3">Sa3CUA8</strain>
    </source>
</reference>
<keyword evidence="1" id="KW-0175">Coiled coil</keyword>
<dbReference type="RefSeq" id="WP_191689839.1">
    <property type="nucleotide sequence ID" value="NZ_JACSQY010000006.1"/>
</dbReference>
<feature type="coiled-coil region" evidence="1">
    <location>
        <begin position="41"/>
        <end position="68"/>
    </location>
</feature>
<evidence type="ECO:0000256" key="1">
    <source>
        <dbReference type="SAM" id="Coils"/>
    </source>
</evidence>
<proteinExistence type="predicted"/>
<organism evidence="2 3">
    <name type="scientific">Sporosarcina gallistercoris</name>
    <dbReference type="NCBI Taxonomy" id="2762245"/>
    <lineage>
        <taxon>Bacteria</taxon>
        <taxon>Bacillati</taxon>
        <taxon>Bacillota</taxon>
        <taxon>Bacilli</taxon>
        <taxon>Bacillales</taxon>
        <taxon>Caryophanaceae</taxon>
        <taxon>Sporosarcina</taxon>
    </lineage>
</organism>
<name>A0ABR8PK55_9BACL</name>
<keyword evidence="3" id="KW-1185">Reference proteome</keyword>
<evidence type="ECO:0000313" key="2">
    <source>
        <dbReference type="EMBL" id="MBD7908570.1"/>
    </source>
</evidence>
<gene>
    <name evidence="2" type="ORF">H9659_09525</name>
</gene>
<dbReference type="Proteomes" id="UP000659496">
    <property type="component" value="Unassembled WGS sequence"/>
</dbReference>
<comment type="caution">
    <text evidence="2">The sequence shown here is derived from an EMBL/GenBank/DDBJ whole genome shotgun (WGS) entry which is preliminary data.</text>
</comment>
<accession>A0ABR8PK55</accession>
<protein>
    <submittedName>
        <fullName evidence="2">Uncharacterized protein</fullName>
    </submittedName>
</protein>
<sequence length="113" mass="13360">MSEVLLQQILSELKDVKSGQRKMEECFDKMQTPMDGMKGQMDGMKGQMDEMQGQLNRIENKQDAIFEQTGQLAEFRQETLTKFDDVVKKEDMQYLEFKVMEHDRDLFNLKKRA</sequence>
<dbReference type="EMBL" id="JACSQY010000006">
    <property type="protein sequence ID" value="MBD7908570.1"/>
    <property type="molecule type" value="Genomic_DNA"/>
</dbReference>